<keyword evidence="2" id="KW-1185">Reference proteome</keyword>
<protein>
    <submittedName>
        <fullName evidence="1">Uncharacterized protein</fullName>
    </submittedName>
</protein>
<accession>A0ABR1R632</accession>
<name>A0ABR1R632_9PEZI</name>
<comment type="caution">
    <text evidence="1">The sequence shown here is derived from an EMBL/GenBank/DDBJ whole genome shotgun (WGS) entry which is preliminary data.</text>
</comment>
<dbReference type="EMBL" id="JAQQWI010000018">
    <property type="protein sequence ID" value="KAK8001168.1"/>
    <property type="molecule type" value="Genomic_DNA"/>
</dbReference>
<proteinExistence type="predicted"/>
<sequence length="323" mass="36964">MSTFPLARLIPELQDMVWKEVFNNEAQDRIALVHRDSLRVIPSKFMISPLKAVSRAVREVALKHYNVRLDVIEPTLNMSILDSETWYSRDDHYFVRAGHITSMPRDWQNYVRQTTHQAMWEALQAGRDDARDTPKGCIYLSSRSDKFLLSFTRHPGGKASLSPTFSYPLVMSGPDDCCVMALANARIAEILGPAALKKPLASQRYVSAKLPPSALPLIANVVYASPPYDNNLKPWPRKLYYPSTTVEILWMARTFLRMRSPASAVTYRTLEDLKHTDCDDDKVDALVHWILKEGPKSLTFREWQIEAHPRDPNGWRIWKPVGT</sequence>
<gene>
    <name evidence="1" type="ORF">PG991_013390</name>
</gene>
<evidence type="ECO:0000313" key="2">
    <source>
        <dbReference type="Proteomes" id="UP001396898"/>
    </source>
</evidence>
<evidence type="ECO:0000313" key="1">
    <source>
        <dbReference type="EMBL" id="KAK8001168.1"/>
    </source>
</evidence>
<reference evidence="1 2" key="1">
    <citation type="submission" date="2023-01" db="EMBL/GenBank/DDBJ databases">
        <title>Analysis of 21 Apiospora genomes using comparative genomics revels a genus with tremendous synthesis potential of carbohydrate active enzymes and secondary metabolites.</title>
        <authorList>
            <person name="Sorensen T."/>
        </authorList>
    </citation>
    <scope>NUCLEOTIDE SEQUENCE [LARGE SCALE GENOMIC DNA]</scope>
    <source>
        <strain evidence="1 2">CBS 20057</strain>
    </source>
</reference>
<dbReference type="Proteomes" id="UP001396898">
    <property type="component" value="Unassembled WGS sequence"/>
</dbReference>
<organism evidence="1 2">
    <name type="scientific">Apiospora marii</name>
    <dbReference type="NCBI Taxonomy" id="335849"/>
    <lineage>
        <taxon>Eukaryota</taxon>
        <taxon>Fungi</taxon>
        <taxon>Dikarya</taxon>
        <taxon>Ascomycota</taxon>
        <taxon>Pezizomycotina</taxon>
        <taxon>Sordariomycetes</taxon>
        <taxon>Xylariomycetidae</taxon>
        <taxon>Amphisphaeriales</taxon>
        <taxon>Apiosporaceae</taxon>
        <taxon>Apiospora</taxon>
    </lineage>
</organism>